<dbReference type="KEGG" id="rox:BV494_24795"/>
<dbReference type="PANTHER" id="PTHR33570:SF9">
    <property type="entry name" value="BLL4600 PROTEIN"/>
    <property type="match status" value="1"/>
</dbReference>
<evidence type="ECO:0000313" key="3">
    <source>
        <dbReference type="Proteomes" id="UP000239197"/>
    </source>
</evidence>
<dbReference type="SUPFAM" id="SSF69118">
    <property type="entry name" value="AhpD-like"/>
    <property type="match status" value="1"/>
</dbReference>
<evidence type="ECO:0000259" key="1">
    <source>
        <dbReference type="Pfam" id="PF02627"/>
    </source>
</evidence>
<feature type="domain" description="Carboxymuconolactone decarboxylase-like" evidence="1">
    <location>
        <begin position="36"/>
        <end position="109"/>
    </location>
</feature>
<dbReference type="Pfam" id="PF02627">
    <property type="entry name" value="CMD"/>
    <property type="match status" value="2"/>
</dbReference>
<dbReference type="Gene3D" id="1.20.1290.10">
    <property type="entry name" value="AhpD-like"/>
    <property type="match status" value="1"/>
</dbReference>
<sequence>MSNQKNKTTTPTLDEIKMVAPALKDFTKNDLLENVWIKVWDKDELSPRDRSMITLAAVITRNIQVEMSPMLDRAIDNSVKPSEISEIITHLAFYAGWGNAMAAILPTKEVFERHKVNLSELPTSNDDLLPLDENTEAQRAKFVEDNFGSTSPGVVKNTTDYLFRNLWLRPALAPRDRSLVTVAALVAAGQVAQIPFHLNRAMDNGLTHDQASEVLTHLAFYAGWPNIFSALPVFKEVFITRQK</sequence>
<dbReference type="InterPro" id="IPR003779">
    <property type="entry name" value="CMD-like"/>
</dbReference>
<dbReference type="RefSeq" id="WP_104925440.1">
    <property type="nucleotide sequence ID" value="NZ_CP019064.1"/>
</dbReference>
<organism evidence="2 3">
    <name type="scientific">Rahnella sikkimica</name>
    <dbReference type="NCBI Taxonomy" id="1805933"/>
    <lineage>
        <taxon>Bacteria</taxon>
        <taxon>Pseudomonadati</taxon>
        <taxon>Pseudomonadota</taxon>
        <taxon>Gammaproteobacteria</taxon>
        <taxon>Enterobacterales</taxon>
        <taxon>Yersiniaceae</taxon>
        <taxon>Rahnella</taxon>
    </lineage>
</organism>
<evidence type="ECO:0000313" key="2">
    <source>
        <dbReference type="EMBL" id="AVF38114.1"/>
    </source>
</evidence>
<proteinExistence type="predicted"/>
<feature type="domain" description="Carboxymuconolactone decarboxylase-like" evidence="1">
    <location>
        <begin position="152"/>
        <end position="236"/>
    </location>
</feature>
<keyword evidence="2" id="KW-0614">Plasmid</keyword>
<dbReference type="AlphaFoldDB" id="A0A2L1UYZ7"/>
<dbReference type="Proteomes" id="UP000239197">
    <property type="component" value="Plasmid unnamed2"/>
</dbReference>
<gene>
    <name evidence="2" type="ORF">BV494_24795</name>
</gene>
<accession>A0A2L1UYZ7</accession>
<dbReference type="GO" id="GO:0051920">
    <property type="term" value="F:peroxiredoxin activity"/>
    <property type="evidence" value="ECO:0007669"/>
    <property type="project" value="InterPro"/>
</dbReference>
<geneLocation type="plasmid" evidence="2 3">
    <name>unnamed2</name>
</geneLocation>
<dbReference type="PANTHER" id="PTHR33570">
    <property type="entry name" value="4-CARBOXYMUCONOLACTONE DECARBOXYLASE FAMILY PROTEIN"/>
    <property type="match status" value="1"/>
</dbReference>
<dbReference type="OrthoDB" id="9801400at2"/>
<dbReference type="EMBL" id="CP019064">
    <property type="protein sequence ID" value="AVF38114.1"/>
    <property type="molecule type" value="Genomic_DNA"/>
</dbReference>
<keyword evidence="3" id="KW-1185">Reference proteome</keyword>
<dbReference type="InterPro" id="IPR052512">
    <property type="entry name" value="4CMD/NDH-1_regulator"/>
</dbReference>
<dbReference type="InterPro" id="IPR029032">
    <property type="entry name" value="AhpD-like"/>
</dbReference>
<name>A0A2L1UYZ7_9GAMM</name>
<protein>
    <submittedName>
        <fullName evidence="2">4-carboxymuconolactone decarboxylase</fullName>
    </submittedName>
</protein>
<reference evidence="3" key="1">
    <citation type="submission" date="2017-01" db="EMBL/GenBank/DDBJ databases">
        <title>Genome sequence of Rouxiella sp. ERMR1:05.</title>
        <authorList>
            <person name="Kumar R."/>
            <person name="Singh D."/>
            <person name="Kumar S."/>
        </authorList>
    </citation>
    <scope>NUCLEOTIDE SEQUENCE [LARGE SCALE GENOMIC DNA]</scope>
    <source>
        <strain evidence="3">ERMR1:05</strain>
        <plasmid evidence="3">unnamed2</plasmid>
    </source>
</reference>